<comment type="caution">
    <text evidence="2">The sequence shown here is derived from an EMBL/GenBank/DDBJ whole genome shotgun (WGS) entry which is preliminary data.</text>
</comment>
<reference evidence="2 3" key="1">
    <citation type="submission" date="2016-02" db="EMBL/GenBank/DDBJ databases">
        <title>Genome analysis of coral dinoflagellate symbionts highlights evolutionary adaptations to a symbiotic lifestyle.</title>
        <authorList>
            <person name="Aranda M."/>
            <person name="Li Y."/>
            <person name="Liew Y.J."/>
            <person name="Baumgarten S."/>
            <person name="Simakov O."/>
            <person name="Wilson M."/>
            <person name="Piel J."/>
            <person name="Ashoor H."/>
            <person name="Bougouffa S."/>
            <person name="Bajic V.B."/>
            <person name="Ryu T."/>
            <person name="Ravasi T."/>
            <person name="Bayer T."/>
            <person name="Micklem G."/>
            <person name="Kim H."/>
            <person name="Bhak J."/>
            <person name="Lajeunesse T.C."/>
            <person name="Voolstra C.R."/>
        </authorList>
    </citation>
    <scope>NUCLEOTIDE SEQUENCE [LARGE SCALE GENOMIC DNA]</scope>
    <source>
        <strain evidence="2 3">CCMP2467</strain>
    </source>
</reference>
<dbReference type="OrthoDB" id="443043at2759"/>
<dbReference type="Proteomes" id="UP000186817">
    <property type="component" value="Unassembled WGS sequence"/>
</dbReference>
<proteinExistence type="predicted"/>
<evidence type="ECO:0000313" key="3">
    <source>
        <dbReference type="Proteomes" id="UP000186817"/>
    </source>
</evidence>
<gene>
    <name evidence="2" type="ORF">AK812_SmicGene39110</name>
</gene>
<dbReference type="EMBL" id="LSRX01001376">
    <property type="protein sequence ID" value="OLP80472.1"/>
    <property type="molecule type" value="Genomic_DNA"/>
</dbReference>
<keyword evidence="3" id="KW-1185">Reference proteome</keyword>
<sequence>MPRGAMLLSPFELDVFDGVFFVEALASGYQTAVSEQARARQPDQEDPGMLLKLLEAKVLPHAPAALLDPNRFQEKEPEVDSSVAAVRSGIAQELCVVALLAPMLASNVAAPFLSEVFASDASMKRGAYVRAAASQVLPSARGRRKGLLHHVGLPGSSRSLPPVPLLCPDLLMTLPISLHGLIISKLNGAALPLSIVLKPLESFRPQHFLFDLLPLDAYDWLLFMLQTGRNPPLALLLPLALLSIAWARSGWTGGLTPLQPFWYQGPLLREPVLFWSYLRNLHGITDISGFCKGISCAGDTELCLLQIGLPTALLKGVLSVPRSGVNDLLTSRRWRGDDARFVHAVDSAVTFPLGACTRLRSSEPRRPYWIYSETVNGEPKTRLRMARHQAARVEPRDLVELIDLVFKDLHPTERLWPRSRGPFASTAGRCSSGRPQTRLFPAGGATYLLQQTKDSELTRRRGRWASYKVMEIYLQEAMQLEPIAARRIHRSLAVEPIELVAERQGDAPREGAIRYGEGFRLRAAGCGALYLGYPGGDGLCWKSGEAESPKPPAGTRFSAHGGELGASLCFGRPVSLRWVPTPPASDTESDSDDDRPPAKEAAEASAAARPCRGSAPADGLLPEAAKYAQEGLYSRMADKADSAVPVAFLPLCMDALK</sequence>
<protein>
    <submittedName>
        <fullName evidence="2">Uncharacterized protein</fullName>
    </submittedName>
</protein>
<name>A0A1Q9CC22_SYMMI</name>
<evidence type="ECO:0000256" key="1">
    <source>
        <dbReference type="SAM" id="MobiDB-lite"/>
    </source>
</evidence>
<evidence type="ECO:0000313" key="2">
    <source>
        <dbReference type="EMBL" id="OLP80472.1"/>
    </source>
</evidence>
<organism evidence="2 3">
    <name type="scientific">Symbiodinium microadriaticum</name>
    <name type="common">Dinoflagellate</name>
    <name type="synonym">Zooxanthella microadriatica</name>
    <dbReference type="NCBI Taxonomy" id="2951"/>
    <lineage>
        <taxon>Eukaryota</taxon>
        <taxon>Sar</taxon>
        <taxon>Alveolata</taxon>
        <taxon>Dinophyceae</taxon>
        <taxon>Suessiales</taxon>
        <taxon>Symbiodiniaceae</taxon>
        <taxon>Symbiodinium</taxon>
    </lineage>
</organism>
<accession>A0A1Q9CC22</accession>
<feature type="region of interest" description="Disordered" evidence="1">
    <location>
        <begin position="579"/>
        <end position="620"/>
    </location>
</feature>
<dbReference type="AlphaFoldDB" id="A0A1Q9CC22"/>